<name>A0A6A6G6C4_9PEZI</name>
<accession>A0A6A6G6C4</accession>
<feature type="region of interest" description="Disordered" evidence="1">
    <location>
        <begin position="1"/>
        <end position="42"/>
    </location>
</feature>
<dbReference type="EMBL" id="ML992510">
    <property type="protein sequence ID" value="KAF2221321.1"/>
    <property type="molecule type" value="Genomic_DNA"/>
</dbReference>
<dbReference type="Proteomes" id="UP000799538">
    <property type="component" value="Unassembled WGS sequence"/>
</dbReference>
<sequence>MFATPHTSSQVADDLTHESEEPPDEKLHSIAGQPLEPNFAKAIPRRALYTRRESLLTKQLHASEGESHTEDERSEYRSTGRALSTSSMADLTSDNDMTSPGTRGSSPSPTLPPARLTLAVPTLEKQIVKEPTIVEQDENSPATAVTEKAVETGLGRRRCITFACGRKASETKEPIKAPELSSQNKTPTPPKRKCAITFACPTRTKPATEKLTLTTRHVSPAPKSPRSPRVFKQHRGSESTVTNSSPSTLKKVPSVIRRRNKYVDDADEDKREAKRFHEFAIDAHADDEWTEEITCHRKRLTVKDTLYKENVIRQIGEEFEEEEGAEDEIDEEAILDELDEEEGDLDDDEDDEDEDDEDDDLDDGESARASVMAQAGDTISDGGFDTDDEEGFANTSESEGDDSDFEWWAPGRSTAATSTDALEHIRPAHHRKLSDSSLESAREANGATIKAHKKSRARSAAVRINRPSTPELPDSTDFVCGTLDEDRPLEQAYLSAKEHRKAAKHKITPQDIDPTFPTSDPEMDEEDEEDEVEQDDDEEEGQLFMHGNMDIHEDRGRRVHHQKKRSPHPSPRRFRSPPPAGRIVHKSPPQPTRRTSLRSPPPPCNRGRLRSPPPRKLFGHSPHRLRSPPPSNRPTSPPNSVEGTPKATLTPRNSGLGIRPQLTKTASLPRVPTMTKIQTLNPGAKSDDEEEEANQDLRCRGAIDIVKGLEKKRQRRKEKLYQKHCQKHKKEVEKKCRPGKGAERMRELGLELAAYRGNKAEHMLSY</sequence>
<dbReference type="AlphaFoldDB" id="A0A6A6G6C4"/>
<feature type="compositionally biased region" description="Basic residues" evidence="1">
    <location>
        <begin position="498"/>
        <end position="507"/>
    </location>
</feature>
<evidence type="ECO:0000313" key="2">
    <source>
        <dbReference type="EMBL" id="KAF2221321.1"/>
    </source>
</evidence>
<evidence type="ECO:0000313" key="3">
    <source>
        <dbReference type="Proteomes" id="UP000799538"/>
    </source>
</evidence>
<feature type="compositionally biased region" description="Acidic residues" evidence="1">
    <location>
        <begin position="317"/>
        <end position="364"/>
    </location>
</feature>
<reference evidence="3" key="1">
    <citation type="journal article" date="2020" name="Stud. Mycol.">
        <title>101 Dothideomycetes genomes: A test case for predicting lifestyles and emergence of pathogens.</title>
        <authorList>
            <person name="Haridas S."/>
            <person name="Albert R."/>
            <person name="Binder M."/>
            <person name="Bloem J."/>
            <person name="LaButti K."/>
            <person name="Salamov A."/>
            <person name="Andreopoulos B."/>
            <person name="Baker S."/>
            <person name="Barry K."/>
            <person name="Bills G."/>
            <person name="Bluhm B."/>
            <person name="Cannon C."/>
            <person name="Castanera R."/>
            <person name="Culley D."/>
            <person name="Daum C."/>
            <person name="Ezra D."/>
            <person name="Gonzalez J."/>
            <person name="Henrissat B."/>
            <person name="Kuo A."/>
            <person name="Liang C."/>
            <person name="Lipzen A."/>
            <person name="Lutzoni F."/>
            <person name="Magnuson J."/>
            <person name="Mondo S."/>
            <person name="Nolan M."/>
            <person name="Ohm R."/>
            <person name="Pangilinan J."/>
            <person name="Park H.-J."/>
            <person name="Ramirez L."/>
            <person name="Alfaro M."/>
            <person name="Sun H."/>
            <person name="Tritt A."/>
            <person name="Yoshinaga Y."/>
            <person name="Zwiers L.-H."/>
            <person name="Turgeon B."/>
            <person name="Goodwin S."/>
            <person name="Spatafora J."/>
            <person name="Crous P."/>
            <person name="Grigoriev I."/>
        </authorList>
    </citation>
    <scope>NUCLEOTIDE SEQUENCE [LARGE SCALE GENOMIC DNA]</scope>
    <source>
        <strain evidence="3">CECT 20119</strain>
    </source>
</reference>
<organism evidence="2 3">
    <name type="scientific">Elsinoe ampelina</name>
    <dbReference type="NCBI Taxonomy" id="302913"/>
    <lineage>
        <taxon>Eukaryota</taxon>
        <taxon>Fungi</taxon>
        <taxon>Dikarya</taxon>
        <taxon>Ascomycota</taxon>
        <taxon>Pezizomycotina</taxon>
        <taxon>Dothideomycetes</taxon>
        <taxon>Dothideomycetidae</taxon>
        <taxon>Myriangiales</taxon>
        <taxon>Elsinoaceae</taxon>
        <taxon>Elsinoe</taxon>
    </lineage>
</organism>
<feature type="region of interest" description="Disordered" evidence="1">
    <location>
        <begin position="429"/>
        <end position="696"/>
    </location>
</feature>
<proteinExistence type="predicted"/>
<gene>
    <name evidence="2" type="ORF">BDZ85DRAFT_15633</name>
</gene>
<feature type="region of interest" description="Disordered" evidence="1">
    <location>
        <begin position="316"/>
        <end position="409"/>
    </location>
</feature>
<feature type="compositionally biased region" description="Polar residues" evidence="1">
    <location>
        <begin position="81"/>
        <end position="97"/>
    </location>
</feature>
<feature type="compositionally biased region" description="Polar residues" evidence="1">
    <location>
        <begin position="1"/>
        <end position="11"/>
    </location>
</feature>
<evidence type="ECO:0000256" key="1">
    <source>
        <dbReference type="SAM" id="MobiDB-lite"/>
    </source>
</evidence>
<dbReference type="Pfam" id="PF10446">
    <property type="entry name" value="DUF2457"/>
    <property type="match status" value="1"/>
</dbReference>
<protein>
    <submittedName>
        <fullName evidence="2">Uncharacterized protein</fullName>
    </submittedName>
</protein>
<dbReference type="OrthoDB" id="2011769at2759"/>
<dbReference type="InterPro" id="IPR018853">
    <property type="entry name" value="DUF2457"/>
</dbReference>
<feature type="compositionally biased region" description="Low complexity" evidence="1">
    <location>
        <begin position="98"/>
        <end position="108"/>
    </location>
</feature>
<feature type="compositionally biased region" description="Basic and acidic residues" evidence="1">
    <location>
        <begin position="58"/>
        <end position="78"/>
    </location>
</feature>
<feature type="compositionally biased region" description="Basic residues" evidence="1">
    <location>
        <begin position="557"/>
        <end position="575"/>
    </location>
</feature>
<feature type="region of interest" description="Disordered" evidence="1">
    <location>
        <begin position="58"/>
        <end position="116"/>
    </location>
</feature>
<feature type="compositionally biased region" description="Acidic residues" evidence="1">
    <location>
        <begin position="521"/>
        <end position="541"/>
    </location>
</feature>
<feature type="compositionally biased region" description="Basic and acidic residues" evidence="1">
    <location>
        <begin position="14"/>
        <end position="28"/>
    </location>
</feature>
<feature type="region of interest" description="Disordered" evidence="1">
    <location>
        <begin position="215"/>
        <end position="256"/>
    </location>
</feature>
<feature type="compositionally biased region" description="Basic residues" evidence="1">
    <location>
        <begin position="617"/>
        <end position="626"/>
    </location>
</feature>
<feature type="compositionally biased region" description="Pro residues" evidence="1">
    <location>
        <begin position="627"/>
        <end position="637"/>
    </location>
</feature>
<keyword evidence="3" id="KW-1185">Reference proteome</keyword>
<feature type="region of interest" description="Disordered" evidence="1">
    <location>
        <begin position="170"/>
        <end position="193"/>
    </location>
</feature>
<feature type="compositionally biased region" description="Polar residues" evidence="1">
    <location>
        <begin position="238"/>
        <end position="248"/>
    </location>
</feature>